<dbReference type="Proteomes" id="UP000002222">
    <property type="component" value="Chromosome"/>
</dbReference>
<dbReference type="NCBIfam" id="TIGR03954">
    <property type="entry name" value="integ_memb_HG"/>
    <property type="match status" value="1"/>
</dbReference>
<evidence type="ECO:0000256" key="2">
    <source>
        <dbReference type="ARBA" id="ARBA00022475"/>
    </source>
</evidence>
<evidence type="ECO:0000256" key="5">
    <source>
        <dbReference type="ARBA" id="ARBA00023136"/>
    </source>
</evidence>
<name>D1B0J4_SULD5</name>
<protein>
    <recommendedName>
        <fullName evidence="7">DUF3817 domain-containing protein</fullName>
    </recommendedName>
</protein>
<dbReference type="GO" id="GO:0005886">
    <property type="term" value="C:plasma membrane"/>
    <property type="evidence" value="ECO:0007669"/>
    <property type="project" value="UniProtKB-SubCell"/>
</dbReference>
<evidence type="ECO:0000256" key="4">
    <source>
        <dbReference type="ARBA" id="ARBA00022989"/>
    </source>
</evidence>
<feature type="transmembrane region" description="Helical" evidence="6">
    <location>
        <begin position="12"/>
        <end position="33"/>
    </location>
</feature>
<sequence>MLRNSLTRVRLFSAMDGVSFLVLIGIAMPLKYIAGDPTLVRYIGMTHGVLFILFVASLFHASMRYQWELKFSLFCFACSLIPFAPFLLDTKLKRLREENNAVS</sequence>
<keyword evidence="5 6" id="KW-0472">Membrane</keyword>
<dbReference type="PANTHER" id="PTHR40077:SF1">
    <property type="entry name" value="MEMBRANE PROTEIN"/>
    <property type="match status" value="1"/>
</dbReference>
<feature type="domain" description="DUF3817" evidence="7">
    <location>
        <begin position="6"/>
        <end position="94"/>
    </location>
</feature>
<evidence type="ECO:0000313" key="9">
    <source>
        <dbReference type="Proteomes" id="UP000002222"/>
    </source>
</evidence>
<evidence type="ECO:0000259" key="7">
    <source>
        <dbReference type="Pfam" id="PF12823"/>
    </source>
</evidence>
<dbReference type="RefSeq" id="WP_012856079.1">
    <property type="nucleotide sequence ID" value="NC_013512.1"/>
</dbReference>
<keyword evidence="3 6" id="KW-0812">Transmembrane</keyword>
<organism evidence="8 9">
    <name type="scientific">Sulfurospirillum deleyianum (strain ATCC 51133 / DSM 6946 / 5175)</name>
    <dbReference type="NCBI Taxonomy" id="525898"/>
    <lineage>
        <taxon>Bacteria</taxon>
        <taxon>Pseudomonadati</taxon>
        <taxon>Campylobacterota</taxon>
        <taxon>Epsilonproteobacteria</taxon>
        <taxon>Campylobacterales</taxon>
        <taxon>Sulfurospirillaceae</taxon>
        <taxon>Sulfurospirillum</taxon>
    </lineage>
</organism>
<dbReference type="InterPro" id="IPR023845">
    <property type="entry name" value="DUF3817_TM"/>
</dbReference>
<proteinExistence type="predicted"/>
<dbReference type="KEGG" id="sdl:Sdel_0276"/>
<evidence type="ECO:0000256" key="1">
    <source>
        <dbReference type="ARBA" id="ARBA00004651"/>
    </source>
</evidence>
<reference evidence="9" key="1">
    <citation type="submission" date="2009-11" db="EMBL/GenBank/DDBJ databases">
        <title>The complete genome of Sulfurospirillum deleyianum DSM 6946.</title>
        <authorList>
            <consortium name="US DOE Joint Genome Institute (JGI-PGF)"/>
            <person name="Lucas S."/>
            <person name="Copeland A."/>
            <person name="Lapidus A."/>
            <person name="Glavina del Rio T."/>
            <person name="Dalin E."/>
            <person name="Tice H."/>
            <person name="Bruce D."/>
            <person name="Goodwin L."/>
            <person name="Pitluck S."/>
            <person name="Kyrpides N."/>
            <person name="Mavromatis K."/>
            <person name="Ivanova N."/>
            <person name="Ovchinnikova G."/>
            <person name="Munk A.C."/>
            <person name="Lu M."/>
            <person name="Brettin T."/>
            <person name="Detter J.C."/>
            <person name="Han C."/>
            <person name="Tapia R."/>
            <person name="Larimer F."/>
            <person name="Land M."/>
            <person name="Hauser L."/>
            <person name="Markowitz V."/>
            <person name="Cheng J.F."/>
            <person name="Hugenholtz P."/>
            <person name="Woyke T."/>
            <person name="Wu D."/>
            <person name="Aumann P."/>
            <person name="Schneider S."/>
            <person name="Lang E."/>
            <person name="Spring S."/>
            <person name="Klenk H.P."/>
            <person name="Eisen J.A."/>
        </authorList>
    </citation>
    <scope>NUCLEOTIDE SEQUENCE [LARGE SCALE GENOMIC DNA]</scope>
    <source>
        <strain evidence="9">ATCC 51133 / DSM 6946 / 5175</strain>
    </source>
</reference>
<keyword evidence="9" id="KW-1185">Reference proteome</keyword>
<dbReference type="eggNOG" id="COG2814">
    <property type="taxonomic scope" value="Bacteria"/>
</dbReference>
<feature type="transmembrane region" description="Helical" evidence="6">
    <location>
        <begin position="71"/>
        <end position="88"/>
    </location>
</feature>
<dbReference type="STRING" id="525898.Sdel_0276"/>
<comment type="subcellular location">
    <subcellularLocation>
        <location evidence="1">Cell membrane</location>
        <topology evidence="1">Multi-pass membrane protein</topology>
    </subcellularLocation>
</comment>
<dbReference type="OrthoDB" id="1121311at2"/>
<evidence type="ECO:0000256" key="6">
    <source>
        <dbReference type="SAM" id="Phobius"/>
    </source>
</evidence>
<evidence type="ECO:0000256" key="3">
    <source>
        <dbReference type="ARBA" id="ARBA00022692"/>
    </source>
</evidence>
<feature type="transmembrane region" description="Helical" evidence="6">
    <location>
        <begin position="39"/>
        <end position="59"/>
    </location>
</feature>
<dbReference type="HOGENOM" id="CLU_120964_3_3_7"/>
<dbReference type="Pfam" id="PF12823">
    <property type="entry name" value="DUF3817"/>
    <property type="match status" value="1"/>
</dbReference>
<gene>
    <name evidence="8" type="ordered locus">Sdel_0276</name>
</gene>
<reference evidence="8 9" key="2">
    <citation type="journal article" date="2010" name="Stand. Genomic Sci.">
        <title>Complete genome sequence of Sulfurospirillum deleyianum type strain (5175).</title>
        <authorList>
            <person name="Sikorski J."/>
            <person name="Lapidus A."/>
            <person name="Copeland A."/>
            <person name="Glavina Del Rio T."/>
            <person name="Nolan M."/>
            <person name="Lucas S."/>
            <person name="Chen F."/>
            <person name="Tice H."/>
            <person name="Cheng J.F."/>
            <person name="Saunders E."/>
            <person name="Bruce D."/>
            <person name="Goodwin L."/>
            <person name="Pitluck S."/>
            <person name="Ovchinnikova G."/>
            <person name="Pati A."/>
            <person name="Ivanova N."/>
            <person name="Mavromatis K."/>
            <person name="Chen A."/>
            <person name="Palaniappan K."/>
            <person name="Chain P."/>
            <person name="Land M."/>
            <person name="Hauser L."/>
            <person name="Chang Y.J."/>
            <person name="Jeffries C.D."/>
            <person name="Brettin T."/>
            <person name="Detter J.C."/>
            <person name="Han C."/>
            <person name="Rohde M."/>
            <person name="Lang E."/>
            <person name="Spring S."/>
            <person name="Goker M."/>
            <person name="Bristow J."/>
            <person name="Eisen J.A."/>
            <person name="Markowitz V."/>
            <person name="Hugenholtz P."/>
            <person name="Kyrpides N.C."/>
            <person name="Klenk H.P."/>
        </authorList>
    </citation>
    <scope>NUCLEOTIDE SEQUENCE [LARGE SCALE GENOMIC DNA]</scope>
    <source>
        <strain evidence="9">ATCC 51133 / DSM 6946 / 5175</strain>
    </source>
</reference>
<dbReference type="EMBL" id="CP001816">
    <property type="protein sequence ID" value="ACZ11313.1"/>
    <property type="molecule type" value="Genomic_DNA"/>
</dbReference>
<keyword evidence="2" id="KW-1003">Cell membrane</keyword>
<dbReference type="AlphaFoldDB" id="D1B0J4"/>
<keyword evidence="4 6" id="KW-1133">Transmembrane helix</keyword>
<evidence type="ECO:0000313" key="8">
    <source>
        <dbReference type="EMBL" id="ACZ11313.1"/>
    </source>
</evidence>
<accession>D1B0J4</accession>
<dbReference type="PANTHER" id="PTHR40077">
    <property type="entry name" value="MEMBRANE PROTEIN-RELATED"/>
    <property type="match status" value="1"/>
</dbReference>